<dbReference type="InterPro" id="IPR001466">
    <property type="entry name" value="Beta-lactam-related"/>
</dbReference>
<keyword evidence="4" id="KW-1185">Reference proteome</keyword>
<evidence type="ECO:0000256" key="1">
    <source>
        <dbReference type="SAM" id="SignalP"/>
    </source>
</evidence>
<dbReference type="InterPro" id="IPR050491">
    <property type="entry name" value="AmpC-like"/>
</dbReference>
<evidence type="ECO:0000259" key="2">
    <source>
        <dbReference type="Pfam" id="PF00144"/>
    </source>
</evidence>
<organism evidence="3 4">
    <name type="scientific">Streptomyces polyrhachis</name>
    <dbReference type="NCBI Taxonomy" id="1282885"/>
    <lineage>
        <taxon>Bacteria</taxon>
        <taxon>Bacillati</taxon>
        <taxon>Actinomycetota</taxon>
        <taxon>Actinomycetes</taxon>
        <taxon>Kitasatosporales</taxon>
        <taxon>Streptomycetaceae</taxon>
        <taxon>Streptomyces</taxon>
    </lineage>
</organism>
<dbReference type="PANTHER" id="PTHR46825">
    <property type="entry name" value="D-ALANYL-D-ALANINE-CARBOXYPEPTIDASE/ENDOPEPTIDASE AMPH"/>
    <property type="match status" value="1"/>
</dbReference>
<protein>
    <submittedName>
        <fullName evidence="3">Serine hydrolase domain-containing protein</fullName>
        <ecNumber evidence="3">3.-.-.-</ecNumber>
    </submittedName>
</protein>
<dbReference type="Gene3D" id="3.40.710.10">
    <property type="entry name" value="DD-peptidase/beta-lactamase superfamily"/>
    <property type="match status" value="1"/>
</dbReference>
<keyword evidence="1" id="KW-0732">Signal</keyword>
<evidence type="ECO:0000313" key="4">
    <source>
        <dbReference type="Proteomes" id="UP001596413"/>
    </source>
</evidence>
<reference evidence="4" key="1">
    <citation type="journal article" date="2019" name="Int. J. Syst. Evol. Microbiol.">
        <title>The Global Catalogue of Microorganisms (GCM) 10K type strain sequencing project: providing services to taxonomists for standard genome sequencing and annotation.</title>
        <authorList>
            <consortium name="The Broad Institute Genomics Platform"/>
            <consortium name="The Broad Institute Genome Sequencing Center for Infectious Disease"/>
            <person name="Wu L."/>
            <person name="Ma J."/>
        </authorList>
    </citation>
    <scope>NUCLEOTIDE SEQUENCE [LARGE SCALE GENOMIC DNA]</scope>
    <source>
        <strain evidence="4">CGMCC 1.13681</strain>
    </source>
</reference>
<dbReference type="InterPro" id="IPR006311">
    <property type="entry name" value="TAT_signal"/>
</dbReference>
<feature type="domain" description="Beta-lactamase-related" evidence="2">
    <location>
        <begin position="57"/>
        <end position="389"/>
    </location>
</feature>
<dbReference type="EC" id="3.-.-.-" evidence="3"/>
<accession>A0ABW2GP57</accession>
<keyword evidence="3" id="KW-0378">Hydrolase</keyword>
<name>A0ABW2GP57_9ACTN</name>
<comment type="caution">
    <text evidence="3">The sequence shown here is derived from an EMBL/GenBank/DDBJ whole genome shotgun (WGS) entry which is preliminary data.</text>
</comment>
<dbReference type="Pfam" id="PF00144">
    <property type="entry name" value="Beta-lactamase"/>
    <property type="match status" value="1"/>
</dbReference>
<evidence type="ECO:0000313" key="3">
    <source>
        <dbReference type="EMBL" id="MFC7221328.1"/>
    </source>
</evidence>
<dbReference type="InterPro" id="IPR012338">
    <property type="entry name" value="Beta-lactam/transpept-like"/>
</dbReference>
<sequence length="432" mass="45691">MPQHPSRRGVLRGAAVSALAVGAPALVHTPAHAAVPAGWQGSVVGRLAPGLEPFDTAMMELMLAHGIPGAQVAVAMHNKILAFRSYSLTQDPAEQVTDTSVFRIASLSKSVTAAAATRMLYSSALSRTETAIPWLGLSPVSTKLGEATVQRMLRHEGGLGAAEPPENGDLATYLYLRARGISASLPPTRADRLRALEPRTDAAYGAAGQYAYSNTGYHLLGHLIADAAGVPYETYVQNGILSPLGITRMRLGHTTVKAGGEVNYHVPSGTPPATTVMDGSGAKVPAPYGEYNLDGYLGSGSWLARAVDFLQFMKVMNGTKPTILSQAAVSEIRSRSEAYAPNAASWSGYGWRVTPFGSSGYISENTGRLNGLLSHAFQWSTGHSVVGIINKSHFTSVPDLAAALNKGRSSTDPYAFYQQTDYTPLYFPNAAV</sequence>
<proteinExistence type="predicted"/>
<feature type="signal peptide" evidence="1">
    <location>
        <begin position="1"/>
        <end position="33"/>
    </location>
</feature>
<dbReference type="PANTHER" id="PTHR46825:SF9">
    <property type="entry name" value="BETA-LACTAMASE-RELATED DOMAIN-CONTAINING PROTEIN"/>
    <property type="match status" value="1"/>
</dbReference>
<feature type="chain" id="PRO_5045063704" evidence="1">
    <location>
        <begin position="34"/>
        <end position="432"/>
    </location>
</feature>
<dbReference type="Proteomes" id="UP001596413">
    <property type="component" value="Unassembled WGS sequence"/>
</dbReference>
<gene>
    <name evidence="3" type="ORF">ACFQLX_24655</name>
</gene>
<dbReference type="RefSeq" id="WP_386418606.1">
    <property type="nucleotide sequence ID" value="NZ_JBHSZO010000060.1"/>
</dbReference>
<dbReference type="GO" id="GO:0016787">
    <property type="term" value="F:hydrolase activity"/>
    <property type="evidence" value="ECO:0007669"/>
    <property type="project" value="UniProtKB-KW"/>
</dbReference>
<dbReference type="SUPFAM" id="SSF56601">
    <property type="entry name" value="beta-lactamase/transpeptidase-like"/>
    <property type="match status" value="1"/>
</dbReference>
<dbReference type="PROSITE" id="PS51318">
    <property type="entry name" value="TAT"/>
    <property type="match status" value="1"/>
</dbReference>
<dbReference type="EMBL" id="JBHSZO010000060">
    <property type="protein sequence ID" value="MFC7221328.1"/>
    <property type="molecule type" value="Genomic_DNA"/>
</dbReference>